<protein>
    <recommendedName>
        <fullName evidence="1">ATP-dependent DNA helicase</fullName>
        <ecNumber evidence="1">5.6.2.3</ecNumber>
    </recommendedName>
</protein>
<evidence type="ECO:0000313" key="3">
    <source>
        <dbReference type="Proteomes" id="UP001652660"/>
    </source>
</evidence>
<dbReference type="GO" id="GO:0006281">
    <property type="term" value="P:DNA repair"/>
    <property type="evidence" value="ECO:0007669"/>
    <property type="project" value="UniProtKB-KW"/>
</dbReference>
<keyword evidence="1" id="KW-0233">DNA recombination</keyword>
<dbReference type="GO" id="GO:0016787">
    <property type="term" value="F:hydrolase activity"/>
    <property type="evidence" value="ECO:0007669"/>
    <property type="project" value="UniProtKB-KW"/>
</dbReference>
<dbReference type="InterPro" id="IPR027417">
    <property type="entry name" value="P-loop_NTPase"/>
</dbReference>
<dbReference type="SUPFAM" id="SSF52540">
    <property type="entry name" value="P-loop containing nucleoside triphosphate hydrolases"/>
    <property type="match status" value="1"/>
</dbReference>
<dbReference type="PANTHER" id="PTHR10492">
    <property type="match status" value="1"/>
</dbReference>
<dbReference type="Proteomes" id="UP001652660">
    <property type="component" value="Chromosome 3e"/>
</dbReference>
<dbReference type="RefSeq" id="XP_027120479.1">
    <property type="nucleotide sequence ID" value="XM_027264678.1"/>
</dbReference>
<dbReference type="GeneID" id="113737446"/>
<dbReference type="InterPro" id="IPR010285">
    <property type="entry name" value="DNA_helicase_pif1-like_DEAD"/>
</dbReference>
<evidence type="ECO:0000259" key="2">
    <source>
        <dbReference type="Pfam" id="PF05970"/>
    </source>
</evidence>
<dbReference type="GO" id="GO:0005524">
    <property type="term" value="F:ATP binding"/>
    <property type="evidence" value="ECO:0007669"/>
    <property type="project" value="UniProtKB-KW"/>
</dbReference>
<keyword evidence="1" id="KW-0227">DNA damage</keyword>
<sequence>MGKSFADYHLAADTSAVVHYDQLTKEIECERSIEVLVEDLLMPFKLNVEQRHAYDLILQSVFSPLGQSFFIDGPGGTGKTFLYRSLLATLRSQGHIAIVVATSGVAAFILPGGRTAHSRLILWDEASMAKLETVEAFDDLLRDIMDRDLPFGGKNIRAILDPAFSEFLLRIGEGRETVNRHGEITLSSEMVIPYTEKEESLNGLLKSVFSNLMTYSKDPYSMINRCVFAPKNSSVDEINDVMIKRFPGNLHVYVSSDRTVDPRHQGDYEDFLNSQNPKALKVLIVPGTFDGIKVDCKTRNVVFEEILQLTEH</sequence>
<comment type="catalytic activity">
    <reaction evidence="1">
        <text>ATP + H2O = ADP + phosphate + H(+)</text>
        <dbReference type="Rhea" id="RHEA:13065"/>
        <dbReference type="ChEBI" id="CHEBI:15377"/>
        <dbReference type="ChEBI" id="CHEBI:15378"/>
        <dbReference type="ChEBI" id="CHEBI:30616"/>
        <dbReference type="ChEBI" id="CHEBI:43474"/>
        <dbReference type="ChEBI" id="CHEBI:456216"/>
        <dbReference type="EC" id="5.6.2.3"/>
    </reaction>
</comment>
<dbReference type="GO" id="GO:0006310">
    <property type="term" value="P:DNA recombination"/>
    <property type="evidence" value="ECO:0007669"/>
    <property type="project" value="UniProtKB-KW"/>
</dbReference>
<dbReference type="OrthoDB" id="508102at2759"/>
<dbReference type="AlphaFoldDB" id="A0A6P6WYG0"/>
<evidence type="ECO:0000256" key="1">
    <source>
        <dbReference type="RuleBase" id="RU363044"/>
    </source>
</evidence>
<dbReference type="PANTHER" id="PTHR10492:SF100">
    <property type="entry name" value="ATP-DEPENDENT DNA HELICASE"/>
    <property type="match status" value="1"/>
</dbReference>
<keyword evidence="1" id="KW-0378">Hydrolase</keyword>
<keyword evidence="1" id="KW-0547">Nucleotide-binding</keyword>
<comment type="cofactor">
    <cofactor evidence="1">
        <name>Mg(2+)</name>
        <dbReference type="ChEBI" id="CHEBI:18420"/>
    </cofactor>
</comment>
<evidence type="ECO:0000313" key="4">
    <source>
        <dbReference type="RefSeq" id="XP_027120479.1"/>
    </source>
</evidence>
<keyword evidence="3" id="KW-1185">Reference proteome</keyword>
<dbReference type="Gene3D" id="3.40.50.300">
    <property type="entry name" value="P-loop containing nucleotide triphosphate hydrolases"/>
    <property type="match status" value="1"/>
</dbReference>
<dbReference type="Pfam" id="PF05970">
    <property type="entry name" value="PIF1"/>
    <property type="match status" value="1"/>
</dbReference>
<dbReference type="EC" id="5.6.2.3" evidence="1"/>
<keyword evidence="1" id="KW-0234">DNA repair</keyword>
<keyword evidence="1" id="KW-0347">Helicase</keyword>
<dbReference type="GO" id="GO:0000723">
    <property type="term" value="P:telomere maintenance"/>
    <property type="evidence" value="ECO:0007669"/>
    <property type="project" value="InterPro"/>
</dbReference>
<comment type="similarity">
    <text evidence="1">Belongs to the helicase family.</text>
</comment>
<dbReference type="GO" id="GO:0043139">
    <property type="term" value="F:5'-3' DNA helicase activity"/>
    <property type="evidence" value="ECO:0007669"/>
    <property type="project" value="UniProtKB-EC"/>
</dbReference>
<name>A0A6P6WYG0_COFAR</name>
<accession>A0A6P6WYG0</accession>
<keyword evidence="1" id="KW-0067">ATP-binding</keyword>
<proteinExistence type="inferred from homology"/>
<organism evidence="3 4">
    <name type="scientific">Coffea arabica</name>
    <name type="common">Arabian coffee</name>
    <dbReference type="NCBI Taxonomy" id="13443"/>
    <lineage>
        <taxon>Eukaryota</taxon>
        <taxon>Viridiplantae</taxon>
        <taxon>Streptophyta</taxon>
        <taxon>Embryophyta</taxon>
        <taxon>Tracheophyta</taxon>
        <taxon>Spermatophyta</taxon>
        <taxon>Magnoliopsida</taxon>
        <taxon>eudicotyledons</taxon>
        <taxon>Gunneridae</taxon>
        <taxon>Pentapetalae</taxon>
        <taxon>asterids</taxon>
        <taxon>lamiids</taxon>
        <taxon>Gentianales</taxon>
        <taxon>Rubiaceae</taxon>
        <taxon>Ixoroideae</taxon>
        <taxon>Gardenieae complex</taxon>
        <taxon>Bertiereae - Coffeeae clade</taxon>
        <taxon>Coffeeae</taxon>
        <taxon>Coffea</taxon>
    </lineage>
</organism>
<reference evidence="4" key="2">
    <citation type="submission" date="2025-08" db="UniProtKB">
        <authorList>
            <consortium name="RefSeq"/>
        </authorList>
    </citation>
    <scope>IDENTIFICATION</scope>
    <source>
        <tissue evidence="4">Leaves</tissue>
    </source>
</reference>
<feature type="domain" description="DNA helicase Pif1-like DEAD-box helicase" evidence="2">
    <location>
        <begin position="45"/>
        <end position="119"/>
    </location>
</feature>
<reference evidence="3" key="1">
    <citation type="journal article" date="2025" name="Foods">
        <title>Unveiling the Microbial Signatures of Arabica Coffee Cherries: Insights into Ripeness Specific Diversity, Functional Traits, and Implications for Quality and Safety.</title>
        <authorList>
            <consortium name="RefSeq"/>
            <person name="Tenea G.N."/>
            <person name="Cifuentes V."/>
            <person name="Reyes P."/>
            <person name="Cevallos-Vallejos M."/>
        </authorList>
    </citation>
    <scope>NUCLEOTIDE SEQUENCE [LARGE SCALE GENOMIC DNA]</scope>
</reference>
<gene>
    <name evidence="4" type="primary">LOC113737446</name>
</gene>